<dbReference type="InterPro" id="IPR003593">
    <property type="entry name" value="AAA+_ATPase"/>
</dbReference>
<evidence type="ECO:0000259" key="11">
    <source>
        <dbReference type="PROSITE" id="PS50893"/>
    </source>
</evidence>
<keyword evidence="8" id="KW-0046">Antibiotic resistance</keyword>
<keyword evidence="6" id="KW-1278">Translocase</keyword>
<protein>
    <submittedName>
        <fullName evidence="12">ATP-binding cassette domain-containing protein</fullName>
    </submittedName>
</protein>
<evidence type="ECO:0000256" key="1">
    <source>
        <dbReference type="ARBA" id="ARBA00004413"/>
    </source>
</evidence>
<feature type="region of interest" description="Disordered" evidence="10">
    <location>
        <begin position="1"/>
        <end position="28"/>
    </location>
</feature>
<evidence type="ECO:0000256" key="10">
    <source>
        <dbReference type="SAM" id="MobiDB-lite"/>
    </source>
</evidence>
<keyword evidence="2" id="KW-0813">Transport</keyword>
<gene>
    <name evidence="12" type="ORF">R7226_00375</name>
</gene>
<dbReference type="SUPFAM" id="SSF52540">
    <property type="entry name" value="P-loop containing nucleoside triphosphate hydrolases"/>
    <property type="match status" value="1"/>
</dbReference>
<sequence>MYEIHVRSTTNTAAPPAPGRAGAAPPASAGAAAASEIAARRSRKATESPGVVAEGLGKRYGDLWALRELDLHVPAGSVLGLLGHNGAGKTTAIRILTTLAAPTTGTARVGGHDVVAAPAAVRASIGVAAQDATVDGLLSARANLELIGRLYHLPRAHVRRRADELLERVGLAAEADRLVRTFSGGMRRRIDLAATLVAAPPVLFLDEPTTGLDPASRNDLWELLRELVRDGTTLLLTTQYLEEADRLADQIVVLDHGRAVAGGSPAELKARVGGERIAVSLPNAADLGRAAQALAPFADGPIAQSGGETTAAPVATDAPGDGDEDQGPLVTAPVLAGTRLIEVVRALDAAGVDATDVHRRAATLDDVFLTLTGTGAAA</sequence>
<proteinExistence type="inferred from homology"/>
<dbReference type="InterPro" id="IPR027417">
    <property type="entry name" value="P-loop_NTPase"/>
</dbReference>
<keyword evidence="5 12" id="KW-0067">ATP-binding</keyword>
<dbReference type="PROSITE" id="PS50893">
    <property type="entry name" value="ABC_TRANSPORTER_2"/>
    <property type="match status" value="1"/>
</dbReference>
<keyword evidence="13" id="KW-1185">Reference proteome</keyword>
<comment type="caution">
    <text evidence="12">The sequence shown here is derived from an EMBL/GenBank/DDBJ whole genome shotgun (WGS) entry which is preliminary data.</text>
</comment>
<dbReference type="Pfam" id="PF00005">
    <property type="entry name" value="ABC_tran"/>
    <property type="match status" value="1"/>
</dbReference>
<evidence type="ECO:0000256" key="2">
    <source>
        <dbReference type="ARBA" id="ARBA00022448"/>
    </source>
</evidence>
<dbReference type="PANTHER" id="PTHR42711:SF19">
    <property type="entry name" value="DOXORUBICIN RESISTANCE ATP-BINDING PROTEIN DRRA"/>
    <property type="match status" value="1"/>
</dbReference>
<dbReference type="InterPro" id="IPR005894">
    <property type="entry name" value="DrrA"/>
</dbReference>
<dbReference type="EMBL" id="JAWSTH010000001">
    <property type="protein sequence ID" value="MDW5592770.1"/>
    <property type="molecule type" value="Genomic_DNA"/>
</dbReference>
<dbReference type="Proteomes" id="UP001284601">
    <property type="component" value="Unassembled WGS sequence"/>
</dbReference>
<keyword evidence="3" id="KW-1003">Cell membrane</keyword>
<dbReference type="Gene3D" id="3.40.50.300">
    <property type="entry name" value="P-loop containing nucleotide triphosphate hydrolases"/>
    <property type="match status" value="1"/>
</dbReference>
<dbReference type="SMART" id="SM00382">
    <property type="entry name" value="AAA"/>
    <property type="match status" value="1"/>
</dbReference>
<organism evidence="12 13">
    <name type="scientific">Conexibacter stalactiti</name>
    <dbReference type="NCBI Taxonomy" id="1940611"/>
    <lineage>
        <taxon>Bacteria</taxon>
        <taxon>Bacillati</taxon>
        <taxon>Actinomycetota</taxon>
        <taxon>Thermoleophilia</taxon>
        <taxon>Solirubrobacterales</taxon>
        <taxon>Conexibacteraceae</taxon>
        <taxon>Conexibacter</taxon>
    </lineage>
</organism>
<reference evidence="12 13" key="2">
    <citation type="submission" date="2023-10" db="EMBL/GenBank/DDBJ databases">
        <authorList>
            <person name="Han X.F."/>
        </authorList>
    </citation>
    <scope>NUCLEOTIDE SEQUENCE [LARGE SCALE GENOMIC DNA]</scope>
    <source>
        <strain evidence="12 13">KCTC 39840</strain>
    </source>
</reference>
<dbReference type="InterPro" id="IPR050763">
    <property type="entry name" value="ABC_transporter_ATP-binding"/>
</dbReference>
<dbReference type="InterPro" id="IPR003439">
    <property type="entry name" value="ABC_transporter-like_ATP-bd"/>
</dbReference>
<evidence type="ECO:0000256" key="8">
    <source>
        <dbReference type="ARBA" id="ARBA00023251"/>
    </source>
</evidence>
<evidence type="ECO:0000313" key="12">
    <source>
        <dbReference type="EMBL" id="MDW5592770.1"/>
    </source>
</evidence>
<name>A0ABU4HHP8_9ACTN</name>
<feature type="region of interest" description="Disordered" evidence="10">
    <location>
        <begin position="299"/>
        <end position="329"/>
    </location>
</feature>
<evidence type="ECO:0000313" key="13">
    <source>
        <dbReference type="Proteomes" id="UP001284601"/>
    </source>
</evidence>
<comment type="subcellular location">
    <subcellularLocation>
        <location evidence="1">Cell membrane</location>
        <topology evidence="1">Peripheral membrane protein</topology>
        <orientation evidence="1">Cytoplasmic side</orientation>
    </subcellularLocation>
</comment>
<evidence type="ECO:0000256" key="4">
    <source>
        <dbReference type="ARBA" id="ARBA00022741"/>
    </source>
</evidence>
<dbReference type="PANTHER" id="PTHR42711">
    <property type="entry name" value="ABC TRANSPORTER ATP-BINDING PROTEIN"/>
    <property type="match status" value="1"/>
</dbReference>
<comment type="similarity">
    <text evidence="9">Belongs to the ABC transporter superfamily. Drug exporter-1 (DrugE1) (TC 3.A.1.105) family.</text>
</comment>
<dbReference type="InterPro" id="IPR017871">
    <property type="entry name" value="ABC_transporter-like_CS"/>
</dbReference>
<feature type="compositionally biased region" description="Low complexity" evidence="10">
    <location>
        <begin position="19"/>
        <end position="28"/>
    </location>
</feature>
<dbReference type="NCBIfam" id="TIGR01188">
    <property type="entry name" value="drrA"/>
    <property type="match status" value="1"/>
</dbReference>
<evidence type="ECO:0000256" key="3">
    <source>
        <dbReference type="ARBA" id="ARBA00022475"/>
    </source>
</evidence>
<feature type="domain" description="ABC transporter" evidence="11">
    <location>
        <begin position="51"/>
        <end position="281"/>
    </location>
</feature>
<keyword evidence="4" id="KW-0547">Nucleotide-binding</keyword>
<accession>A0ABU4HHP8</accession>
<dbReference type="GO" id="GO:0005524">
    <property type="term" value="F:ATP binding"/>
    <property type="evidence" value="ECO:0007669"/>
    <property type="project" value="UniProtKB-KW"/>
</dbReference>
<dbReference type="PROSITE" id="PS00211">
    <property type="entry name" value="ABC_TRANSPORTER_1"/>
    <property type="match status" value="1"/>
</dbReference>
<keyword evidence="7" id="KW-0472">Membrane</keyword>
<reference evidence="13" key="1">
    <citation type="submission" date="2023-07" db="EMBL/GenBank/DDBJ databases">
        <title>Conexibacter stalactiti sp. nov., isolated from stalactites in a lava cave and emended description of the genus Conexibacter.</title>
        <authorList>
            <person name="Lee S.D."/>
        </authorList>
    </citation>
    <scope>NUCLEOTIDE SEQUENCE [LARGE SCALE GENOMIC DNA]</scope>
    <source>
        <strain evidence="13">KCTC 39840</strain>
    </source>
</reference>
<evidence type="ECO:0000256" key="9">
    <source>
        <dbReference type="ARBA" id="ARBA00049985"/>
    </source>
</evidence>
<evidence type="ECO:0000256" key="6">
    <source>
        <dbReference type="ARBA" id="ARBA00022967"/>
    </source>
</evidence>
<dbReference type="RefSeq" id="WP_318595029.1">
    <property type="nucleotide sequence ID" value="NZ_JAWSTH010000001.1"/>
</dbReference>
<evidence type="ECO:0000256" key="7">
    <source>
        <dbReference type="ARBA" id="ARBA00023136"/>
    </source>
</evidence>
<evidence type="ECO:0000256" key="5">
    <source>
        <dbReference type="ARBA" id="ARBA00022840"/>
    </source>
</evidence>